<evidence type="ECO:0000313" key="1">
    <source>
        <dbReference type="EMBL" id="QHT12756.1"/>
    </source>
</evidence>
<sequence>MKIVVFDLDETLGYFVEFGIFWDSLSLYLNKELNQQDFNNLMDLYPEFLRPNIINILNYLKNKKITTNCQKIMIYTNNQGSRKWTNHIISYFESKINYYKLFDQLICAFKINGKQVEFCRTTNNKTYKDFIRCTKLPMNAEICYLDDSFYPEMVNDNIYYINIKPYTHCIPFDEICKRFLESNSLLSKKENNDDFKDFINKQIKMYNFSVIQKTKQDYEIDKILSKKIMIHLEDFFNKNNYSNKNKTCKKYHTYNKIKNKSSKNNKK</sequence>
<proteinExistence type="predicted"/>
<name>A0A6C0D6U0_9ZZZZ</name>
<reference evidence="1" key="1">
    <citation type="journal article" date="2020" name="Nature">
        <title>Giant virus diversity and host interactions through global metagenomics.</title>
        <authorList>
            <person name="Schulz F."/>
            <person name="Roux S."/>
            <person name="Paez-Espino D."/>
            <person name="Jungbluth S."/>
            <person name="Walsh D.A."/>
            <person name="Denef V.J."/>
            <person name="McMahon K.D."/>
            <person name="Konstantinidis K.T."/>
            <person name="Eloe-Fadrosh E.A."/>
            <person name="Kyrpides N.C."/>
            <person name="Woyke T."/>
        </authorList>
    </citation>
    <scope>NUCLEOTIDE SEQUENCE</scope>
    <source>
        <strain evidence="1">GVMAG-M-3300023174-130</strain>
    </source>
</reference>
<accession>A0A6C0D6U0</accession>
<dbReference type="SUPFAM" id="SSF56784">
    <property type="entry name" value="HAD-like"/>
    <property type="match status" value="1"/>
</dbReference>
<protein>
    <submittedName>
        <fullName evidence="1">Uncharacterized protein</fullName>
    </submittedName>
</protein>
<dbReference type="AlphaFoldDB" id="A0A6C0D6U0"/>
<dbReference type="EMBL" id="MN739550">
    <property type="protein sequence ID" value="QHT12756.1"/>
    <property type="molecule type" value="Genomic_DNA"/>
</dbReference>
<dbReference type="InterPro" id="IPR036412">
    <property type="entry name" value="HAD-like_sf"/>
</dbReference>
<organism evidence="1">
    <name type="scientific">viral metagenome</name>
    <dbReference type="NCBI Taxonomy" id="1070528"/>
    <lineage>
        <taxon>unclassified sequences</taxon>
        <taxon>metagenomes</taxon>
        <taxon>organismal metagenomes</taxon>
    </lineage>
</organism>